<dbReference type="GO" id="GO:0005886">
    <property type="term" value="C:plasma membrane"/>
    <property type="evidence" value="ECO:0007669"/>
    <property type="project" value="UniProtKB-SubCell"/>
</dbReference>
<evidence type="ECO:0000256" key="8">
    <source>
        <dbReference type="ARBA" id="ARBA00022989"/>
    </source>
</evidence>
<keyword evidence="3" id="KW-0813">Transport</keyword>
<gene>
    <name evidence="13" type="ORF">K8U72_03620</name>
</gene>
<dbReference type="InterPro" id="IPR011527">
    <property type="entry name" value="ABC1_TM_dom"/>
</dbReference>
<evidence type="ECO:0000256" key="3">
    <source>
        <dbReference type="ARBA" id="ARBA00022448"/>
    </source>
</evidence>
<evidence type="ECO:0000256" key="9">
    <source>
        <dbReference type="ARBA" id="ARBA00023136"/>
    </source>
</evidence>
<dbReference type="GO" id="GO:0005774">
    <property type="term" value="C:vacuolar membrane"/>
    <property type="evidence" value="ECO:0007669"/>
    <property type="project" value="UniProtKB-SubCell"/>
</dbReference>
<proteinExistence type="predicted"/>
<dbReference type="Pfam" id="PF00005">
    <property type="entry name" value="ABC_tran"/>
    <property type="match status" value="1"/>
</dbReference>
<dbReference type="SMART" id="SM00382">
    <property type="entry name" value="AAA"/>
    <property type="match status" value="1"/>
</dbReference>
<evidence type="ECO:0000259" key="11">
    <source>
        <dbReference type="PROSITE" id="PS50893"/>
    </source>
</evidence>
<sequence>ARGASDIGAPLAVALALALASAAATVLLGEWAPTWLGVRRFLGSAAACAREILAASQRAFARHEKGHFVNVLMNSTDTYGTLYACANVRIPGAALALLGIVAIAALINPLMAALVVGYAPVLWLALRLPSRALAELQRDVLPVQDAWLGESKRIAENKRPINAAGAEGYFSARYRERSEAFLRMMTRYRFLEQLISSLPALLSCALAAAMMGVAAWLCLAGGAGVGQVLVAYSLAQLVQAPLTAIVQRAAQVRGNLPHVERLREVAAAAAEPSGFEALAAAEKDPVAHVDGVLWATPERGEGGKRLFAGELEVRPGELVVIKGANGTGKSRLLDFLRGLSDPADLDGGAALAPGVLGAAYLTYPVPVVSGTLEDNLLGAAADPEVAEMLDLGDLPGRAITDQPLNLSLGERQKLGLLRALSRPEPVVLLDEPLTNLDAATSARLCDYLAGLRRRRTVVAIMHSGELDAAADRIYEIRDGRLARVK</sequence>
<protein>
    <submittedName>
        <fullName evidence="13">ABC transporter ATP-binding protein/permease</fullName>
    </submittedName>
</protein>
<dbReference type="SUPFAM" id="SSF90123">
    <property type="entry name" value="ABC transporter transmembrane region"/>
    <property type="match status" value="1"/>
</dbReference>
<evidence type="ECO:0000256" key="2">
    <source>
        <dbReference type="ARBA" id="ARBA00004651"/>
    </source>
</evidence>
<keyword evidence="7 13" id="KW-0067">ATP-binding</keyword>
<evidence type="ECO:0000256" key="10">
    <source>
        <dbReference type="SAM" id="Phobius"/>
    </source>
</evidence>
<keyword evidence="9 10" id="KW-0472">Membrane</keyword>
<dbReference type="GO" id="GO:0016887">
    <property type="term" value="F:ATP hydrolysis activity"/>
    <property type="evidence" value="ECO:0007669"/>
    <property type="project" value="InterPro"/>
</dbReference>
<evidence type="ECO:0000256" key="6">
    <source>
        <dbReference type="ARBA" id="ARBA00022741"/>
    </source>
</evidence>
<dbReference type="AlphaFoldDB" id="A0A921GEL5"/>
<reference evidence="13" key="2">
    <citation type="submission" date="2021-09" db="EMBL/GenBank/DDBJ databases">
        <authorList>
            <person name="Gilroy R."/>
        </authorList>
    </citation>
    <scope>NUCLEOTIDE SEQUENCE</scope>
    <source>
        <strain evidence="13">CHK124-7917</strain>
    </source>
</reference>
<evidence type="ECO:0000256" key="1">
    <source>
        <dbReference type="ARBA" id="ARBA00004128"/>
    </source>
</evidence>
<feature type="non-terminal residue" evidence="13">
    <location>
        <position position="1"/>
    </location>
</feature>
<dbReference type="InterPro" id="IPR050173">
    <property type="entry name" value="ABC_transporter_C-like"/>
</dbReference>
<dbReference type="GO" id="GO:0140359">
    <property type="term" value="F:ABC-type transporter activity"/>
    <property type="evidence" value="ECO:0007669"/>
    <property type="project" value="InterPro"/>
</dbReference>
<feature type="domain" description="ABC transmembrane type-1" evidence="12">
    <location>
        <begin position="1"/>
        <end position="254"/>
    </location>
</feature>
<feature type="transmembrane region" description="Helical" evidence="10">
    <location>
        <begin position="194"/>
        <end position="217"/>
    </location>
</feature>
<evidence type="ECO:0000313" key="13">
    <source>
        <dbReference type="EMBL" id="HJF44856.1"/>
    </source>
</evidence>
<reference evidence="13" key="1">
    <citation type="journal article" date="2021" name="PeerJ">
        <title>Extensive microbial diversity within the chicken gut microbiome revealed by metagenomics and culture.</title>
        <authorList>
            <person name="Gilroy R."/>
            <person name="Ravi A."/>
            <person name="Getino M."/>
            <person name="Pursley I."/>
            <person name="Horton D.L."/>
            <person name="Alikhan N.F."/>
            <person name="Baker D."/>
            <person name="Gharbi K."/>
            <person name="Hall N."/>
            <person name="Watson M."/>
            <person name="Adriaenssens E.M."/>
            <person name="Foster-Nyarko E."/>
            <person name="Jarju S."/>
            <person name="Secka A."/>
            <person name="Antonio M."/>
            <person name="Oren A."/>
            <person name="Chaudhuri R.R."/>
            <person name="La Ragione R."/>
            <person name="Hildebrand F."/>
            <person name="Pallen M.J."/>
        </authorList>
    </citation>
    <scope>NUCLEOTIDE SEQUENCE</scope>
    <source>
        <strain evidence="13">CHK124-7917</strain>
    </source>
</reference>
<evidence type="ECO:0000259" key="12">
    <source>
        <dbReference type="PROSITE" id="PS50929"/>
    </source>
</evidence>
<dbReference type="GO" id="GO:0005524">
    <property type="term" value="F:ATP binding"/>
    <property type="evidence" value="ECO:0007669"/>
    <property type="project" value="UniProtKB-KW"/>
</dbReference>
<dbReference type="PANTHER" id="PTHR24223:SF443">
    <property type="entry name" value="MULTIDRUG-RESISTANCE LIKE PROTEIN 1, ISOFORM I"/>
    <property type="match status" value="1"/>
</dbReference>
<dbReference type="PROSITE" id="PS50893">
    <property type="entry name" value="ABC_TRANSPORTER_2"/>
    <property type="match status" value="1"/>
</dbReference>
<dbReference type="InterPro" id="IPR003593">
    <property type="entry name" value="AAA+_ATPase"/>
</dbReference>
<evidence type="ECO:0000256" key="7">
    <source>
        <dbReference type="ARBA" id="ARBA00022840"/>
    </source>
</evidence>
<keyword evidence="8 10" id="KW-1133">Transmembrane helix</keyword>
<accession>A0A921GEL5</accession>
<dbReference type="RefSeq" id="WP_274958798.1">
    <property type="nucleotide sequence ID" value="NZ_DYWQ01000055.1"/>
</dbReference>
<dbReference type="Pfam" id="PF00664">
    <property type="entry name" value="ABC_membrane"/>
    <property type="match status" value="1"/>
</dbReference>
<dbReference type="InterPro" id="IPR017871">
    <property type="entry name" value="ABC_transporter-like_CS"/>
</dbReference>
<dbReference type="PANTHER" id="PTHR24223">
    <property type="entry name" value="ATP-BINDING CASSETTE SUB-FAMILY C"/>
    <property type="match status" value="1"/>
</dbReference>
<evidence type="ECO:0000313" key="14">
    <source>
        <dbReference type="Proteomes" id="UP000697330"/>
    </source>
</evidence>
<feature type="domain" description="ABC transporter" evidence="11">
    <location>
        <begin position="287"/>
        <end position="484"/>
    </location>
</feature>
<dbReference type="PROSITE" id="PS00211">
    <property type="entry name" value="ABC_TRANSPORTER_1"/>
    <property type="match status" value="1"/>
</dbReference>
<comment type="caution">
    <text evidence="13">The sequence shown here is derived from an EMBL/GenBank/DDBJ whole genome shotgun (WGS) entry which is preliminary data.</text>
</comment>
<dbReference type="Gene3D" id="1.20.1560.10">
    <property type="entry name" value="ABC transporter type 1, transmembrane domain"/>
    <property type="match status" value="1"/>
</dbReference>
<name>A0A921GEL5_9ACTN</name>
<organism evidence="13 14">
    <name type="scientific">Thermophilibacter provencensis</name>
    <dbReference type="NCBI Taxonomy" id="1852386"/>
    <lineage>
        <taxon>Bacteria</taxon>
        <taxon>Bacillati</taxon>
        <taxon>Actinomycetota</taxon>
        <taxon>Coriobacteriia</taxon>
        <taxon>Coriobacteriales</taxon>
        <taxon>Atopobiaceae</taxon>
        <taxon>Thermophilibacter</taxon>
    </lineage>
</organism>
<dbReference type="SUPFAM" id="SSF52540">
    <property type="entry name" value="P-loop containing nucleoside triphosphate hydrolases"/>
    <property type="match status" value="1"/>
</dbReference>
<dbReference type="InterPro" id="IPR003439">
    <property type="entry name" value="ABC_transporter-like_ATP-bd"/>
</dbReference>
<dbReference type="EMBL" id="DYWQ01000055">
    <property type="protein sequence ID" value="HJF44856.1"/>
    <property type="molecule type" value="Genomic_DNA"/>
</dbReference>
<dbReference type="PROSITE" id="PS50929">
    <property type="entry name" value="ABC_TM1F"/>
    <property type="match status" value="1"/>
</dbReference>
<dbReference type="InterPro" id="IPR027417">
    <property type="entry name" value="P-loop_NTPase"/>
</dbReference>
<comment type="subcellular location">
    <subcellularLocation>
        <location evidence="2">Cell membrane</location>
        <topology evidence="2">Multi-pass membrane protein</topology>
    </subcellularLocation>
    <subcellularLocation>
        <location evidence="1">Vacuole membrane</location>
        <topology evidence="1">Multi-pass membrane protein</topology>
    </subcellularLocation>
</comment>
<evidence type="ECO:0000256" key="5">
    <source>
        <dbReference type="ARBA" id="ARBA00022737"/>
    </source>
</evidence>
<dbReference type="InterPro" id="IPR036640">
    <property type="entry name" value="ABC1_TM_sf"/>
</dbReference>
<evidence type="ECO:0000256" key="4">
    <source>
        <dbReference type="ARBA" id="ARBA00022692"/>
    </source>
</evidence>
<keyword evidence="6" id="KW-0547">Nucleotide-binding</keyword>
<dbReference type="Proteomes" id="UP000697330">
    <property type="component" value="Unassembled WGS sequence"/>
</dbReference>
<keyword evidence="5" id="KW-0677">Repeat</keyword>
<dbReference type="Gene3D" id="3.40.50.300">
    <property type="entry name" value="P-loop containing nucleotide triphosphate hydrolases"/>
    <property type="match status" value="1"/>
</dbReference>
<keyword evidence="4 10" id="KW-0812">Transmembrane</keyword>
<feature type="transmembrane region" description="Helical" evidence="10">
    <location>
        <begin position="93"/>
        <end position="126"/>
    </location>
</feature>